<accession>A0ABZ0X1V2</accession>
<dbReference type="Pfam" id="PF00899">
    <property type="entry name" value="ThiF"/>
    <property type="match status" value="1"/>
</dbReference>
<dbReference type="InterPro" id="IPR035985">
    <property type="entry name" value="Ubiquitin-activating_enz"/>
</dbReference>
<keyword evidence="2" id="KW-0808">Transferase</keyword>
<evidence type="ECO:0000313" key="3">
    <source>
        <dbReference type="Proteomes" id="UP001324185"/>
    </source>
</evidence>
<dbReference type="InterPro" id="IPR045886">
    <property type="entry name" value="ThiF/MoeB/HesA"/>
</dbReference>
<keyword evidence="3" id="KW-1185">Reference proteome</keyword>
<sequence>MLTSQELIHYSRHIILPEIDEHGQEKLKQSSVLIVGAGGLGSPVAMYLAAAGIGKLIIADHDTVERSNLQRQIIHSLDSIGNAKVESAKDTLEKLNPWLRVELIETKLQEESLNTAVSGADLIVDCSDNYPTRFALNQACVGVGKPLVSGSAVQFNGQVAVLNQSPHSACYHCLYQDGLFNEESCESQGVLAPVVGVIGSLQATEALKVLLGIGNSLDSRLLIYDALNATFKTIGITKDPACEVCSHS</sequence>
<dbReference type="NCBIfam" id="NF004281">
    <property type="entry name" value="PRK05690.1"/>
    <property type="match status" value="1"/>
</dbReference>
<dbReference type="GO" id="GO:0016779">
    <property type="term" value="F:nucleotidyltransferase activity"/>
    <property type="evidence" value="ECO:0007669"/>
    <property type="project" value="UniProtKB-KW"/>
</dbReference>
<gene>
    <name evidence="2" type="primary">moeB</name>
    <name evidence="2" type="ORF">SR900_08400</name>
</gene>
<reference evidence="2 3" key="1">
    <citation type="submission" date="2023-11" db="EMBL/GenBank/DDBJ databases">
        <title>MicrobeMod: A computational toolkit for identifying prokaryotic methylation and restriction-modification with nanopore sequencing.</title>
        <authorList>
            <person name="Crits-Christoph A."/>
            <person name="Kang S.C."/>
            <person name="Lee H."/>
            <person name="Ostrov N."/>
        </authorList>
    </citation>
    <scope>NUCLEOTIDE SEQUENCE [LARGE SCALE GENOMIC DNA]</scope>
    <source>
        <strain evidence="2 3">DSMZ 16071</strain>
    </source>
</reference>
<name>A0ABZ0X1V2_9GAMM</name>
<dbReference type="SUPFAM" id="SSF69572">
    <property type="entry name" value="Activating enzymes of the ubiquitin-like proteins"/>
    <property type="match status" value="1"/>
</dbReference>
<keyword evidence="2" id="KW-0548">Nucleotidyltransferase</keyword>
<dbReference type="RefSeq" id="WP_018624956.1">
    <property type="nucleotide sequence ID" value="NZ_CP140158.1"/>
</dbReference>
<dbReference type="Gene3D" id="3.40.50.720">
    <property type="entry name" value="NAD(P)-binding Rossmann-like Domain"/>
    <property type="match status" value="1"/>
</dbReference>
<feature type="domain" description="THIF-type NAD/FAD binding fold" evidence="1">
    <location>
        <begin position="10"/>
        <end position="244"/>
    </location>
</feature>
<protein>
    <submittedName>
        <fullName evidence="2">Molybdopterin-synthase adenylyltransferase MoeB</fullName>
    </submittedName>
</protein>
<dbReference type="InterPro" id="IPR000594">
    <property type="entry name" value="ThiF_NAD_FAD-bd"/>
</dbReference>
<evidence type="ECO:0000259" key="1">
    <source>
        <dbReference type="Pfam" id="PF00899"/>
    </source>
</evidence>
<evidence type="ECO:0000313" key="2">
    <source>
        <dbReference type="EMBL" id="WQG84484.1"/>
    </source>
</evidence>
<dbReference type="PANTHER" id="PTHR10953:SF102">
    <property type="entry name" value="ADENYLYLTRANSFERASE AND SULFURTRANSFERASE MOCS3"/>
    <property type="match status" value="1"/>
</dbReference>
<dbReference type="EMBL" id="CP140158">
    <property type="protein sequence ID" value="WQG84484.1"/>
    <property type="molecule type" value="Genomic_DNA"/>
</dbReference>
<proteinExistence type="predicted"/>
<dbReference type="CDD" id="cd00757">
    <property type="entry name" value="ThiF_MoeB_HesA_family"/>
    <property type="match status" value="1"/>
</dbReference>
<dbReference type="PANTHER" id="PTHR10953">
    <property type="entry name" value="UBIQUITIN-ACTIVATING ENZYME E1"/>
    <property type="match status" value="1"/>
</dbReference>
<organism evidence="2 3">
    <name type="scientific">Kangiella aquimarina</name>
    <dbReference type="NCBI Taxonomy" id="261965"/>
    <lineage>
        <taxon>Bacteria</taxon>
        <taxon>Pseudomonadati</taxon>
        <taxon>Pseudomonadota</taxon>
        <taxon>Gammaproteobacteria</taxon>
        <taxon>Kangiellales</taxon>
        <taxon>Kangiellaceae</taxon>
        <taxon>Kangiella</taxon>
    </lineage>
</organism>
<dbReference type="Proteomes" id="UP001324185">
    <property type="component" value="Chromosome"/>
</dbReference>